<dbReference type="InterPro" id="IPR044492">
    <property type="entry name" value="P_typ_ATPase_HD_dom"/>
</dbReference>
<comment type="subcellular location">
    <subcellularLocation>
        <location evidence="2">Endosome membrane</location>
        <topology evidence="2">Multi-pass membrane protein</topology>
    </subcellularLocation>
    <subcellularLocation>
        <location evidence="19">Membrane</location>
        <topology evidence="19">Multi-pass membrane protein</topology>
    </subcellularLocation>
</comment>
<dbReference type="SUPFAM" id="SSF56784">
    <property type="entry name" value="HAD-like"/>
    <property type="match status" value="1"/>
</dbReference>
<dbReference type="OrthoDB" id="377733at2759"/>
<dbReference type="Proteomes" id="UP001140172">
    <property type="component" value="Unassembled WGS sequence"/>
</dbReference>
<organism evidence="24 25">
    <name type="scientific">Coemansia interrupta</name>
    <dbReference type="NCBI Taxonomy" id="1126814"/>
    <lineage>
        <taxon>Eukaryota</taxon>
        <taxon>Fungi</taxon>
        <taxon>Fungi incertae sedis</taxon>
        <taxon>Zoopagomycota</taxon>
        <taxon>Kickxellomycotina</taxon>
        <taxon>Kickxellomycetes</taxon>
        <taxon>Kickxellales</taxon>
        <taxon>Kickxellaceae</taxon>
        <taxon>Coemansia</taxon>
    </lineage>
</organism>
<keyword evidence="10 19" id="KW-1278">Translocase</keyword>
<feature type="transmembrane region" description="Helical" evidence="19">
    <location>
        <begin position="1099"/>
        <end position="1125"/>
    </location>
</feature>
<feature type="binding site" evidence="17">
    <location>
        <position position="860"/>
    </location>
    <ligand>
        <name>ATP</name>
        <dbReference type="ChEBI" id="CHEBI:30616"/>
    </ligand>
</feature>
<accession>A0A9W8HPT8</accession>
<dbReference type="SFLD" id="SFLDG00002">
    <property type="entry name" value="C1.7:_P-type_atpase_like"/>
    <property type="match status" value="1"/>
</dbReference>
<dbReference type="InterPro" id="IPR023299">
    <property type="entry name" value="ATPase_P-typ_cyto_dom_N"/>
</dbReference>
<evidence type="ECO:0000313" key="24">
    <source>
        <dbReference type="EMBL" id="KAJ2785726.1"/>
    </source>
</evidence>
<dbReference type="InterPro" id="IPR032631">
    <property type="entry name" value="P-type_ATPase_N"/>
</dbReference>
<feature type="binding site" evidence="17">
    <location>
        <position position="585"/>
    </location>
    <ligand>
        <name>ATP</name>
        <dbReference type="ChEBI" id="CHEBI:30616"/>
    </ligand>
</feature>
<feature type="binding site" evidence="17">
    <location>
        <position position="662"/>
    </location>
    <ligand>
        <name>ATP</name>
        <dbReference type="ChEBI" id="CHEBI:30616"/>
    </ligand>
</feature>
<evidence type="ECO:0000256" key="11">
    <source>
        <dbReference type="ARBA" id="ARBA00022989"/>
    </source>
</evidence>
<evidence type="ECO:0000259" key="23">
    <source>
        <dbReference type="Pfam" id="PF16212"/>
    </source>
</evidence>
<feature type="transmembrane region" description="Helical" evidence="19">
    <location>
        <begin position="941"/>
        <end position="961"/>
    </location>
</feature>
<protein>
    <recommendedName>
        <fullName evidence="19">Phospholipid-transporting ATPase</fullName>
        <ecNumber evidence="19">7.6.2.1</ecNumber>
    </recommendedName>
</protein>
<feature type="binding site" evidence="17">
    <location>
        <position position="638"/>
    </location>
    <ligand>
        <name>ATP</name>
        <dbReference type="ChEBI" id="CHEBI:30616"/>
    </ligand>
</feature>
<evidence type="ECO:0000256" key="19">
    <source>
        <dbReference type="RuleBase" id="RU362033"/>
    </source>
</evidence>
<dbReference type="PANTHER" id="PTHR24092:SF5">
    <property type="entry name" value="PHOSPHOLIPID-TRANSPORTING ATPASE"/>
    <property type="match status" value="1"/>
</dbReference>
<dbReference type="SUPFAM" id="SSF81653">
    <property type="entry name" value="Calcium ATPase, transduction domain A"/>
    <property type="match status" value="1"/>
</dbReference>
<keyword evidence="25" id="KW-1185">Reference proteome</keyword>
<feature type="transmembrane region" description="Helical" evidence="19">
    <location>
        <begin position="153"/>
        <end position="172"/>
    </location>
</feature>
<dbReference type="InterPro" id="IPR023298">
    <property type="entry name" value="ATPase_P-typ_TM_dom_sf"/>
</dbReference>
<feature type="binding site" evidence="17">
    <location>
        <position position="883"/>
    </location>
    <ligand>
        <name>ATP</name>
        <dbReference type="ChEBI" id="CHEBI:30616"/>
    </ligand>
</feature>
<evidence type="ECO:0000256" key="6">
    <source>
        <dbReference type="ARBA" id="ARBA00022723"/>
    </source>
</evidence>
<comment type="similarity">
    <text evidence="3 19">Belongs to the cation transport ATPase (P-type) (TC 3.A.3) family. Type IV subfamily.</text>
</comment>
<comment type="cofactor">
    <cofactor evidence="1 18">
        <name>Mg(2+)</name>
        <dbReference type="ChEBI" id="CHEBI:18420"/>
    </cofactor>
</comment>
<feature type="binding site" evidence="17">
    <location>
        <position position="691"/>
    </location>
    <ligand>
        <name>ATP</name>
        <dbReference type="ChEBI" id="CHEBI:30616"/>
    </ligand>
</feature>
<keyword evidence="5 19" id="KW-0812">Transmembrane</keyword>
<feature type="binding site" evidence="17">
    <location>
        <position position="884"/>
    </location>
    <ligand>
        <name>ATP</name>
        <dbReference type="ChEBI" id="CHEBI:30616"/>
    </ligand>
</feature>
<feature type="binding site" evidence="17">
    <location>
        <position position="450"/>
    </location>
    <ligand>
        <name>ATP</name>
        <dbReference type="ChEBI" id="CHEBI:30616"/>
    </ligand>
</feature>
<keyword evidence="9 18" id="KW-0460">Magnesium</keyword>
<feature type="binding site" evidence="17">
    <location>
        <position position="774"/>
    </location>
    <ligand>
        <name>ATP</name>
        <dbReference type="ChEBI" id="CHEBI:30616"/>
    </ligand>
</feature>
<comment type="catalytic activity">
    <reaction evidence="15">
        <text>a 1,2-diacyl-sn-glycero-3-phosphoethanolamine(out) + ATP + H2O = a 1,2-diacyl-sn-glycero-3-phosphoethanolamine(in) + ADP + phosphate + H(+)</text>
        <dbReference type="Rhea" id="RHEA:66132"/>
        <dbReference type="ChEBI" id="CHEBI:15377"/>
        <dbReference type="ChEBI" id="CHEBI:15378"/>
        <dbReference type="ChEBI" id="CHEBI:30616"/>
        <dbReference type="ChEBI" id="CHEBI:43474"/>
        <dbReference type="ChEBI" id="CHEBI:64612"/>
        <dbReference type="ChEBI" id="CHEBI:456216"/>
    </reaction>
    <physiologicalReaction direction="left-to-right" evidence="15">
        <dbReference type="Rhea" id="RHEA:66133"/>
    </physiologicalReaction>
</comment>
<dbReference type="SFLD" id="SFLDF00027">
    <property type="entry name" value="p-type_atpase"/>
    <property type="match status" value="1"/>
</dbReference>
<dbReference type="InterPro" id="IPR006539">
    <property type="entry name" value="P-type_ATPase_IV"/>
</dbReference>
<feature type="binding site" evidence="17">
    <location>
        <position position="854"/>
    </location>
    <ligand>
        <name>ATP</name>
        <dbReference type="ChEBI" id="CHEBI:30616"/>
    </ligand>
</feature>
<evidence type="ECO:0000256" key="12">
    <source>
        <dbReference type="ARBA" id="ARBA00023055"/>
    </source>
</evidence>
<keyword evidence="4" id="KW-0813">Transport</keyword>
<dbReference type="GO" id="GO:0016887">
    <property type="term" value="F:ATP hydrolysis activity"/>
    <property type="evidence" value="ECO:0007669"/>
    <property type="project" value="InterPro"/>
</dbReference>
<evidence type="ECO:0000256" key="20">
    <source>
        <dbReference type="SAM" id="MobiDB-lite"/>
    </source>
</evidence>
<dbReference type="GO" id="GO:0005524">
    <property type="term" value="F:ATP binding"/>
    <property type="evidence" value="ECO:0007669"/>
    <property type="project" value="UniProtKB-UniRule"/>
</dbReference>
<proteinExistence type="inferred from homology"/>
<keyword evidence="13 19" id="KW-0472">Membrane</keyword>
<feature type="active site" description="4-aspartylphosphate intermediate" evidence="16">
    <location>
        <position position="448"/>
    </location>
</feature>
<evidence type="ECO:0000313" key="25">
    <source>
        <dbReference type="Proteomes" id="UP001140172"/>
    </source>
</evidence>
<evidence type="ECO:0000256" key="7">
    <source>
        <dbReference type="ARBA" id="ARBA00022741"/>
    </source>
</evidence>
<dbReference type="GO" id="GO:0045332">
    <property type="term" value="P:phospholipid translocation"/>
    <property type="evidence" value="ECO:0007669"/>
    <property type="project" value="TreeGrafter"/>
</dbReference>
<dbReference type="AlphaFoldDB" id="A0A9W8HPT8"/>
<evidence type="ECO:0000256" key="4">
    <source>
        <dbReference type="ARBA" id="ARBA00022448"/>
    </source>
</evidence>
<evidence type="ECO:0000256" key="1">
    <source>
        <dbReference type="ARBA" id="ARBA00001946"/>
    </source>
</evidence>
<feature type="binding site" evidence="17">
    <location>
        <position position="449"/>
    </location>
    <ligand>
        <name>ATP</name>
        <dbReference type="ChEBI" id="CHEBI:30616"/>
    </ligand>
</feature>
<dbReference type="Gene3D" id="3.40.50.1000">
    <property type="entry name" value="HAD superfamily/HAD-like"/>
    <property type="match status" value="1"/>
</dbReference>
<dbReference type="PANTHER" id="PTHR24092">
    <property type="entry name" value="PROBABLE PHOSPHOLIPID-TRANSPORTING ATPASE"/>
    <property type="match status" value="1"/>
</dbReference>
<dbReference type="SUPFAM" id="SSF81660">
    <property type="entry name" value="Metal cation-transporting ATPase, ATP-binding domain N"/>
    <property type="match status" value="1"/>
</dbReference>
<feature type="transmembrane region" description="Helical" evidence="19">
    <location>
        <begin position="359"/>
        <end position="378"/>
    </location>
</feature>
<dbReference type="NCBIfam" id="TIGR01494">
    <property type="entry name" value="ATPase_P-type"/>
    <property type="match status" value="2"/>
</dbReference>
<feature type="transmembrane region" description="Helical" evidence="19">
    <location>
        <begin position="1074"/>
        <end position="1093"/>
    </location>
</feature>
<feature type="compositionally biased region" description="Polar residues" evidence="20">
    <location>
        <begin position="42"/>
        <end position="52"/>
    </location>
</feature>
<evidence type="ECO:0000259" key="22">
    <source>
        <dbReference type="Pfam" id="PF16209"/>
    </source>
</evidence>
<feature type="domain" description="P-type ATPase A" evidence="21">
    <location>
        <begin position="194"/>
        <end position="338"/>
    </location>
</feature>
<evidence type="ECO:0000256" key="9">
    <source>
        <dbReference type="ARBA" id="ARBA00022842"/>
    </source>
</evidence>
<evidence type="ECO:0000256" key="10">
    <source>
        <dbReference type="ARBA" id="ARBA00022967"/>
    </source>
</evidence>
<evidence type="ECO:0000256" key="14">
    <source>
        <dbReference type="ARBA" id="ARBA00034036"/>
    </source>
</evidence>
<feature type="transmembrane region" description="Helical" evidence="19">
    <location>
        <begin position="384"/>
        <end position="404"/>
    </location>
</feature>
<feature type="transmembrane region" description="Helical" evidence="19">
    <location>
        <begin position="967"/>
        <end position="989"/>
    </location>
</feature>
<feature type="binding site" evidence="18">
    <location>
        <position position="448"/>
    </location>
    <ligand>
        <name>Mg(2+)</name>
        <dbReference type="ChEBI" id="CHEBI:18420"/>
    </ligand>
</feature>
<dbReference type="Pfam" id="PF16209">
    <property type="entry name" value="PhoLip_ATPase_N"/>
    <property type="match status" value="1"/>
</dbReference>
<feature type="binding site" evidence="17">
    <location>
        <position position="773"/>
    </location>
    <ligand>
        <name>ATP</name>
        <dbReference type="ChEBI" id="CHEBI:30616"/>
    </ligand>
</feature>
<comment type="catalytic activity">
    <reaction evidence="14 19">
        <text>ATP + H2O + phospholipidSide 1 = ADP + phosphate + phospholipidSide 2.</text>
        <dbReference type="EC" id="7.6.2.1"/>
    </reaction>
</comment>
<dbReference type="Pfam" id="PF16212">
    <property type="entry name" value="PhoLip_ATPase_C"/>
    <property type="match status" value="1"/>
</dbReference>
<evidence type="ECO:0000256" key="8">
    <source>
        <dbReference type="ARBA" id="ARBA00022840"/>
    </source>
</evidence>
<evidence type="ECO:0000256" key="16">
    <source>
        <dbReference type="PIRSR" id="PIRSR606539-1"/>
    </source>
</evidence>
<dbReference type="Gene3D" id="3.40.1110.10">
    <property type="entry name" value="Calcium-transporting ATPase, cytoplasmic domain N"/>
    <property type="match status" value="1"/>
</dbReference>
<dbReference type="InterPro" id="IPR008250">
    <property type="entry name" value="ATPase_P-typ_transduc_dom_A_sf"/>
</dbReference>
<dbReference type="Gene3D" id="2.70.150.10">
    <property type="entry name" value="Calcium-transporting ATPase, cytoplasmic transduction domain A"/>
    <property type="match status" value="1"/>
</dbReference>
<evidence type="ECO:0000256" key="18">
    <source>
        <dbReference type="PIRSR" id="PIRSR606539-3"/>
    </source>
</evidence>
<dbReference type="SUPFAM" id="SSF81665">
    <property type="entry name" value="Calcium ATPase, transmembrane domain M"/>
    <property type="match status" value="1"/>
</dbReference>
<feature type="binding site" evidence="18">
    <location>
        <position position="450"/>
    </location>
    <ligand>
        <name>Mg(2+)</name>
        <dbReference type="ChEBI" id="CHEBI:18420"/>
    </ligand>
</feature>
<dbReference type="FunFam" id="3.40.1110.10:FF:000067">
    <property type="entry name" value="Phospholipid-transporting ATPase"/>
    <property type="match status" value="1"/>
</dbReference>
<feature type="transmembrane region" description="Helical" evidence="19">
    <location>
        <begin position="1019"/>
        <end position="1039"/>
    </location>
</feature>
<dbReference type="PRINTS" id="PR00119">
    <property type="entry name" value="CATATPASE"/>
</dbReference>
<dbReference type="Pfam" id="PF00122">
    <property type="entry name" value="E1-E2_ATPase"/>
    <property type="match status" value="1"/>
</dbReference>
<sequence>MSKRRTVASRMGDAIPLQRLDKRDDNDAGNHNYIDVRDSTDRPASSLSSIGTPLMTSQADLDDHHAASHSLATTLTAPNPSSKRQGAGSARTEPLNPLDNNFKKQRYPANVVSNNKYNVITFLPLVLFEQFKFFFNLYFLLVALSQFVPQLRIGFLFTYVGPLVFVLAVTMAKEWHDDHARKKRDNEANSQRYLRLTEEGPQVIPSKKIRVGDLIIIEKNQRVPADMVLLRTTEASGACFVRTDQLDGETDWKLRIAVAPTQKLAADAELFALHGSVYADAPHKNIYDFVGTLTVTDGPLASLPVSVPLAAENTMWANTTLASGSAVGFVVYTGGDTRAAMNTGHAKTKVGILDTEVNLMSKILFGVTLVLSLAMVALDGFKAVWYITLFRFLILFSSIIPISLRVNLDMGKSFYSLAIERDREIPGSVVRNSMIPEELGRIEYCLTDKTGTLTCNEMEMKRIHMGVMAYTSETSDEVVRHVRSYLHDRGIGDEAADASATATAATSKTSALLAKGHGKARRDMPQRVFDMVEALALCHNVTPAAEDVAEGDAEDNEAEGAQTHDGRLGVAVARPMAYQASSPDEVALVKWTERIGVVLAERTLSTITLRLDALIPDAQNGHGTAPTLAYDILHVFPFTSESKRMGIIVRSRSTGEIHFIQKGADAVMARIVQYNDWLDEECGNMARDGLRTLVVGRKRLSADAYARFDDAYQRAKLAVVGRADAMQRVVEDCLESDLELLGLTGVEDRLQDNVRATLELLGNAGVKVWMLTGDKVETATCVAVSAKLVRRDQHIHVISGLRAAHEVTDALETLRTLGDCCLIIDGDSLHVTMDFFRDEFVQLASTLSAVVCCRCSPTQKADVVRLIQRFTGKRVLAVGDGGNDVSMIQAADVGVGLVGKEGKQASLAADFSVNQFSYLARLLLWHGRNSYKRSAKLAQFVIHRGLIISIMQVVFSALFYFAPIALFQGLLLVGYTTVYTMAPVFSLVLDRDVTEDIAMLYPELYAELTKGRSLSYKTFFTWLLISIYQGGALMMIAVWLFDTEFIHVVSIAFTGLVLNELLMVALEIRTWHRWMIWSILGSLAIYIASIWVLPAYFDVSFILSGAFIWKTVVITAVSSVPLYIIKLLRRIYAPPSYAKLT</sequence>
<keyword evidence="7 17" id="KW-0547">Nucleotide-binding</keyword>
<dbReference type="GO" id="GO:0000287">
    <property type="term" value="F:magnesium ion binding"/>
    <property type="evidence" value="ECO:0007669"/>
    <property type="project" value="UniProtKB-UniRule"/>
</dbReference>
<evidence type="ECO:0000256" key="17">
    <source>
        <dbReference type="PIRSR" id="PIRSR606539-2"/>
    </source>
</evidence>
<feature type="domain" description="P-type ATPase N-terminal" evidence="22">
    <location>
        <begin position="101"/>
        <end position="158"/>
    </location>
</feature>
<dbReference type="InterPro" id="IPR059000">
    <property type="entry name" value="ATPase_P-type_domA"/>
</dbReference>
<feature type="binding site" evidence="18">
    <location>
        <position position="880"/>
    </location>
    <ligand>
        <name>Mg(2+)</name>
        <dbReference type="ChEBI" id="CHEBI:18420"/>
    </ligand>
</feature>
<dbReference type="Pfam" id="PF13246">
    <property type="entry name" value="Cation_ATPase"/>
    <property type="match status" value="1"/>
</dbReference>
<evidence type="ECO:0000256" key="3">
    <source>
        <dbReference type="ARBA" id="ARBA00008109"/>
    </source>
</evidence>
<feature type="compositionally biased region" description="Basic and acidic residues" evidence="20">
    <location>
        <begin position="19"/>
        <end position="41"/>
    </location>
</feature>
<dbReference type="GO" id="GO:0005802">
    <property type="term" value="C:trans-Golgi network"/>
    <property type="evidence" value="ECO:0007669"/>
    <property type="project" value="TreeGrafter"/>
</dbReference>
<evidence type="ECO:0000259" key="21">
    <source>
        <dbReference type="Pfam" id="PF00122"/>
    </source>
</evidence>
<dbReference type="InterPro" id="IPR032630">
    <property type="entry name" value="P_typ_ATPase_c"/>
</dbReference>
<name>A0A9W8HPT8_9FUNG</name>
<dbReference type="NCBIfam" id="TIGR01652">
    <property type="entry name" value="ATPase-Plipid"/>
    <property type="match status" value="1"/>
</dbReference>
<evidence type="ECO:0000256" key="2">
    <source>
        <dbReference type="ARBA" id="ARBA00004337"/>
    </source>
</evidence>
<keyword evidence="6 18" id="KW-0479">Metal-binding</keyword>
<dbReference type="InterPro" id="IPR018303">
    <property type="entry name" value="ATPase_P-typ_P_site"/>
</dbReference>
<dbReference type="GO" id="GO:0006890">
    <property type="term" value="P:retrograde vesicle-mediated transport, Golgi to endoplasmic reticulum"/>
    <property type="evidence" value="ECO:0007669"/>
    <property type="project" value="TreeGrafter"/>
</dbReference>
<evidence type="ECO:0000256" key="15">
    <source>
        <dbReference type="ARBA" id="ARBA00049128"/>
    </source>
</evidence>
<dbReference type="InterPro" id="IPR023214">
    <property type="entry name" value="HAD_sf"/>
</dbReference>
<dbReference type="SFLD" id="SFLDS00003">
    <property type="entry name" value="Haloacid_Dehalogenase"/>
    <property type="match status" value="1"/>
</dbReference>
<dbReference type="EC" id="7.6.2.1" evidence="19"/>
<dbReference type="GO" id="GO:0140326">
    <property type="term" value="F:ATPase-coupled intramembrane lipid transporter activity"/>
    <property type="evidence" value="ECO:0007669"/>
    <property type="project" value="UniProtKB-EC"/>
</dbReference>
<dbReference type="EMBL" id="JANBUM010000081">
    <property type="protein sequence ID" value="KAJ2785726.1"/>
    <property type="molecule type" value="Genomic_DNA"/>
</dbReference>
<dbReference type="InterPro" id="IPR001757">
    <property type="entry name" value="P_typ_ATPase"/>
</dbReference>
<feature type="transmembrane region" description="Helical" evidence="19">
    <location>
        <begin position="119"/>
        <end position="141"/>
    </location>
</feature>
<keyword evidence="11 19" id="KW-1133">Transmembrane helix</keyword>
<dbReference type="InterPro" id="IPR036412">
    <property type="entry name" value="HAD-like_sf"/>
</dbReference>
<feature type="binding site" evidence="17">
    <location>
        <position position="448"/>
    </location>
    <ligand>
        <name>ATP</name>
        <dbReference type="ChEBI" id="CHEBI:30616"/>
    </ligand>
</feature>
<dbReference type="GO" id="GO:0010008">
    <property type="term" value="C:endosome membrane"/>
    <property type="evidence" value="ECO:0007669"/>
    <property type="project" value="UniProtKB-SubCell"/>
</dbReference>
<gene>
    <name evidence="24" type="primary">NEO1</name>
    <name evidence="24" type="ORF">GGI15_001818</name>
</gene>
<comment type="caution">
    <text evidence="24">The sequence shown here is derived from an EMBL/GenBank/DDBJ whole genome shotgun (WGS) entry which is preliminary data.</text>
</comment>
<dbReference type="PROSITE" id="PS00154">
    <property type="entry name" value="ATPASE_E1_E2"/>
    <property type="match status" value="1"/>
</dbReference>
<feature type="domain" description="P-type ATPase C-terminal" evidence="23">
    <location>
        <begin position="907"/>
        <end position="1134"/>
    </location>
</feature>
<feature type="binding site" evidence="18">
    <location>
        <position position="884"/>
    </location>
    <ligand>
        <name>Mg(2+)</name>
        <dbReference type="ChEBI" id="CHEBI:18420"/>
    </ligand>
</feature>
<evidence type="ECO:0000256" key="5">
    <source>
        <dbReference type="ARBA" id="ARBA00022692"/>
    </source>
</evidence>
<feature type="region of interest" description="Disordered" evidence="20">
    <location>
        <begin position="72"/>
        <end position="100"/>
    </location>
</feature>
<reference evidence="24" key="1">
    <citation type="submission" date="2022-07" db="EMBL/GenBank/DDBJ databases">
        <title>Phylogenomic reconstructions and comparative analyses of Kickxellomycotina fungi.</title>
        <authorList>
            <person name="Reynolds N.K."/>
            <person name="Stajich J.E."/>
            <person name="Barry K."/>
            <person name="Grigoriev I.V."/>
            <person name="Crous P."/>
            <person name="Smith M.E."/>
        </authorList>
    </citation>
    <scope>NUCLEOTIDE SEQUENCE</scope>
    <source>
        <strain evidence="24">BCRC 34489</strain>
    </source>
</reference>
<dbReference type="GO" id="GO:0006897">
    <property type="term" value="P:endocytosis"/>
    <property type="evidence" value="ECO:0007669"/>
    <property type="project" value="TreeGrafter"/>
</dbReference>
<feature type="binding site" evidence="17">
    <location>
        <position position="772"/>
    </location>
    <ligand>
        <name>ATP</name>
        <dbReference type="ChEBI" id="CHEBI:30616"/>
    </ligand>
</feature>
<keyword evidence="12" id="KW-0445">Lipid transport</keyword>
<feature type="region of interest" description="Disordered" evidence="20">
    <location>
        <begin position="1"/>
        <end position="52"/>
    </location>
</feature>
<dbReference type="FunFam" id="3.40.50.1000:FF:000009">
    <property type="entry name" value="Phospholipid-transporting ATPase"/>
    <property type="match status" value="1"/>
</dbReference>
<feature type="transmembrane region" description="Helical" evidence="19">
    <location>
        <begin position="1045"/>
        <end position="1062"/>
    </location>
</feature>
<dbReference type="GO" id="GO:0005886">
    <property type="term" value="C:plasma membrane"/>
    <property type="evidence" value="ECO:0007669"/>
    <property type="project" value="TreeGrafter"/>
</dbReference>
<evidence type="ECO:0000256" key="13">
    <source>
        <dbReference type="ARBA" id="ARBA00023136"/>
    </source>
</evidence>
<keyword evidence="8 17" id="KW-0067">ATP-binding</keyword>